<dbReference type="PIRSF" id="PIRSF002465">
    <property type="entry name" value="Phsphlp_syn_PlsX"/>
    <property type="match status" value="1"/>
</dbReference>
<dbReference type="RefSeq" id="WP_134219164.1">
    <property type="nucleotide sequence ID" value="NZ_QFGA01000002.1"/>
</dbReference>
<dbReference type="GO" id="GO:0043811">
    <property type="term" value="F:phosphate:acyl-[acyl carrier protein] acyltransferase activity"/>
    <property type="evidence" value="ECO:0007669"/>
    <property type="project" value="UniProtKB-UniRule"/>
</dbReference>
<dbReference type="PANTHER" id="PTHR30100">
    <property type="entry name" value="FATTY ACID/PHOSPHOLIPID SYNTHESIS PROTEIN PLSX"/>
    <property type="match status" value="1"/>
</dbReference>
<evidence type="ECO:0000313" key="11">
    <source>
        <dbReference type="EMBL" id="TEB05520.1"/>
    </source>
</evidence>
<evidence type="ECO:0000256" key="5">
    <source>
        <dbReference type="ARBA" id="ARBA00023098"/>
    </source>
</evidence>
<keyword evidence="4 10" id="KW-0808">Transferase</keyword>
<dbReference type="Proteomes" id="UP000298324">
    <property type="component" value="Unassembled WGS sequence"/>
</dbReference>
<dbReference type="EC" id="2.3.1.274" evidence="8 10"/>
<dbReference type="AlphaFoldDB" id="A0A4Y7RA44"/>
<keyword evidence="3 10" id="KW-0444">Lipid biosynthesis</keyword>
<comment type="subunit">
    <text evidence="9 10">Homodimer. Probably interacts with PlsY.</text>
</comment>
<accession>A0A4Y7RA44</accession>
<dbReference type="UniPathway" id="UPA00085"/>
<evidence type="ECO:0000256" key="4">
    <source>
        <dbReference type="ARBA" id="ARBA00022679"/>
    </source>
</evidence>
<gene>
    <name evidence="10 11" type="primary">plsX</name>
    <name evidence="11" type="ORF">Psch_02561</name>
</gene>
<evidence type="ECO:0000313" key="12">
    <source>
        <dbReference type="Proteomes" id="UP000298324"/>
    </source>
</evidence>
<evidence type="ECO:0000256" key="7">
    <source>
        <dbReference type="ARBA" id="ARBA00023264"/>
    </source>
</evidence>
<comment type="pathway">
    <text evidence="10">Lipid metabolism; phospholipid metabolism.</text>
</comment>
<organism evidence="11 12">
    <name type="scientific">Pelotomaculum schinkii</name>
    <dbReference type="NCBI Taxonomy" id="78350"/>
    <lineage>
        <taxon>Bacteria</taxon>
        <taxon>Bacillati</taxon>
        <taxon>Bacillota</taxon>
        <taxon>Clostridia</taxon>
        <taxon>Eubacteriales</taxon>
        <taxon>Desulfotomaculaceae</taxon>
        <taxon>Pelotomaculum</taxon>
    </lineage>
</organism>
<keyword evidence="12" id="KW-1185">Reference proteome</keyword>
<dbReference type="HAMAP" id="MF_00019">
    <property type="entry name" value="PlsX"/>
    <property type="match status" value="1"/>
</dbReference>
<evidence type="ECO:0000256" key="1">
    <source>
        <dbReference type="ARBA" id="ARBA00001232"/>
    </source>
</evidence>
<keyword evidence="7 10" id="KW-1208">Phospholipid metabolism</keyword>
<dbReference type="PANTHER" id="PTHR30100:SF1">
    <property type="entry name" value="PHOSPHATE ACYLTRANSFERASE"/>
    <property type="match status" value="1"/>
</dbReference>
<keyword evidence="5 10" id="KW-0443">Lipid metabolism</keyword>
<evidence type="ECO:0000256" key="9">
    <source>
        <dbReference type="ARBA" id="ARBA00046608"/>
    </source>
</evidence>
<dbReference type="Gene3D" id="3.40.718.10">
    <property type="entry name" value="Isopropylmalate Dehydrogenase"/>
    <property type="match status" value="1"/>
</dbReference>
<sequence>MKIAVDAMGGDFAPGEIVKGALMAAREYKQAVILVGDEERIRVELGGIDPGELISIVHAPEVVDMGEHPAVAVRRKKNSSIVRATQLVKDGEAGALVSAGSTGAAMAAALLGLGRIKGIDRPAIAGVLPSEKGYTVLLDAGANVDCKPQNLLQFSVMGYLYAKRVLGVANPRVGLLSNGEEETKGSELTLAAYPLLQQAGINFIGNIEGRDIFRGTVDVVVCDGFIGNVVLKSAEGIAGALYNTLKEEINRSWLAKIGIVMAVKALMRFKKRIDYAEYGGAPLLGVNGVSIICHGSSTAKAVKNGIRVAMESVDNRLVDSILDSISQTGINEGVGSKLAKRSV</sequence>
<comment type="catalytic activity">
    <reaction evidence="1 10">
        <text>a fatty acyl-[ACP] + phosphate = an acyl phosphate + holo-[ACP]</text>
        <dbReference type="Rhea" id="RHEA:42292"/>
        <dbReference type="Rhea" id="RHEA-COMP:9685"/>
        <dbReference type="Rhea" id="RHEA-COMP:14125"/>
        <dbReference type="ChEBI" id="CHEBI:43474"/>
        <dbReference type="ChEBI" id="CHEBI:59918"/>
        <dbReference type="ChEBI" id="CHEBI:64479"/>
        <dbReference type="ChEBI" id="CHEBI:138651"/>
        <dbReference type="EC" id="2.3.1.274"/>
    </reaction>
</comment>
<evidence type="ECO:0000256" key="8">
    <source>
        <dbReference type="ARBA" id="ARBA00024069"/>
    </source>
</evidence>
<dbReference type="EMBL" id="QFGA01000002">
    <property type="protein sequence ID" value="TEB05520.1"/>
    <property type="molecule type" value="Genomic_DNA"/>
</dbReference>
<dbReference type="NCBIfam" id="TIGR00182">
    <property type="entry name" value="plsX"/>
    <property type="match status" value="1"/>
</dbReference>
<evidence type="ECO:0000256" key="3">
    <source>
        <dbReference type="ARBA" id="ARBA00022516"/>
    </source>
</evidence>
<dbReference type="Pfam" id="PF02504">
    <property type="entry name" value="FA_synthesis"/>
    <property type="match status" value="1"/>
</dbReference>
<dbReference type="SUPFAM" id="SSF53659">
    <property type="entry name" value="Isocitrate/Isopropylmalate dehydrogenase-like"/>
    <property type="match status" value="1"/>
</dbReference>
<comment type="similarity">
    <text evidence="10">Belongs to the PlsX family.</text>
</comment>
<proteinExistence type="inferred from homology"/>
<comment type="caution">
    <text evidence="11">The sequence shown here is derived from an EMBL/GenBank/DDBJ whole genome shotgun (WGS) entry which is preliminary data.</text>
</comment>
<name>A0A4Y7RA44_9FIRM</name>
<dbReference type="InterPro" id="IPR012281">
    <property type="entry name" value="Phospholipid_synth_PlsX-like"/>
</dbReference>
<reference evidence="11 12" key="1">
    <citation type="journal article" date="2018" name="Environ. Microbiol.">
        <title>Novel energy conservation strategies and behaviour of Pelotomaculum schinkii driving syntrophic propionate catabolism.</title>
        <authorList>
            <person name="Hidalgo-Ahumada C.A.P."/>
            <person name="Nobu M.K."/>
            <person name="Narihiro T."/>
            <person name="Tamaki H."/>
            <person name="Liu W.T."/>
            <person name="Kamagata Y."/>
            <person name="Stams A.J.M."/>
            <person name="Imachi H."/>
            <person name="Sousa D.Z."/>
        </authorList>
    </citation>
    <scope>NUCLEOTIDE SEQUENCE [LARGE SCALE GENOMIC DNA]</scope>
    <source>
        <strain evidence="11 12">HH</strain>
    </source>
</reference>
<protein>
    <recommendedName>
        <fullName evidence="8 10">Phosphate acyltransferase</fullName>
        <ecNumber evidence="8 10">2.3.1.274</ecNumber>
    </recommendedName>
    <alternativeName>
        <fullName evidence="10">Acyl-ACP phosphotransacylase</fullName>
    </alternativeName>
    <alternativeName>
        <fullName evidence="10">Acyl-[acyl-carrier-protein]--phosphate acyltransferase</fullName>
    </alternativeName>
    <alternativeName>
        <fullName evidence="10">Phosphate-acyl-ACP acyltransferase</fullName>
    </alternativeName>
</protein>
<dbReference type="GO" id="GO:0006633">
    <property type="term" value="P:fatty acid biosynthetic process"/>
    <property type="evidence" value="ECO:0007669"/>
    <property type="project" value="UniProtKB-UniRule"/>
</dbReference>
<evidence type="ECO:0000256" key="10">
    <source>
        <dbReference type="HAMAP-Rule" id="MF_00019"/>
    </source>
</evidence>
<keyword evidence="6 10" id="KW-0594">Phospholipid biosynthesis</keyword>
<comment type="function">
    <text evidence="10">Catalyzes the reversible formation of acyl-phosphate (acyl-PO(4)) from acyl-[acyl-carrier-protein] (acyl-ACP). This enzyme utilizes acyl-ACP as fatty acyl donor, but not acyl-CoA.</text>
</comment>
<dbReference type="GO" id="GO:0008654">
    <property type="term" value="P:phospholipid biosynthetic process"/>
    <property type="evidence" value="ECO:0007669"/>
    <property type="project" value="UniProtKB-KW"/>
</dbReference>
<comment type="subcellular location">
    <subcellularLocation>
        <location evidence="10">Cytoplasm</location>
    </subcellularLocation>
    <text evidence="10">Associated with the membrane possibly through PlsY.</text>
</comment>
<evidence type="ECO:0000256" key="6">
    <source>
        <dbReference type="ARBA" id="ARBA00023209"/>
    </source>
</evidence>
<evidence type="ECO:0000256" key="2">
    <source>
        <dbReference type="ARBA" id="ARBA00022490"/>
    </source>
</evidence>
<dbReference type="GO" id="GO:0005737">
    <property type="term" value="C:cytoplasm"/>
    <property type="evidence" value="ECO:0007669"/>
    <property type="project" value="UniProtKB-SubCell"/>
</dbReference>
<keyword evidence="2 10" id="KW-0963">Cytoplasm</keyword>
<dbReference type="InterPro" id="IPR003664">
    <property type="entry name" value="FA_synthesis"/>
</dbReference>
<keyword evidence="11" id="KW-0012">Acyltransferase</keyword>